<dbReference type="Proteomes" id="UP000029518">
    <property type="component" value="Chromosome"/>
</dbReference>
<evidence type="ECO:0000256" key="9">
    <source>
        <dbReference type="ARBA" id="ARBA00023136"/>
    </source>
</evidence>
<protein>
    <recommendedName>
        <fullName evidence="15">ABC transporter ATP-binding protein</fullName>
    </recommendedName>
</protein>
<evidence type="ECO:0000256" key="3">
    <source>
        <dbReference type="ARBA" id="ARBA00022475"/>
    </source>
</evidence>
<dbReference type="SUPFAM" id="SSF52540">
    <property type="entry name" value="P-loop containing nucleoside triphosphate hydrolases"/>
    <property type="match status" value="1"/>
</dbReference>
<dbReference type="GO" id="GO:0016887">
    <property type="term" value="F:ATP hydrolysis activity"/>
    <property type="evidence" value="ECO:0007669"/>
    <property type="project" value="InterPro"/>
</dbReference>
<dbReference type="GO" id="GO:0008234">
    <property type="term" value="F:cysteine-type peptidase activity"/>
    <property type="evidence" value="ECO:0007669"/>
    <property type="project" value="UniProtKB-KW"/>
</dbReference>
<keyword evidence="2" id="KW-0813">Transport</keyword>
<evidence type="ECO:0008006" key="15">
    <source>
        <dbReference type="Google" id="ProtNLM"/>
    </source>
</evidence>
<comment type="subcellular location">
    <subcellularLocation>
        <location evidence="1">Cell membrane</location>
        <topology evidence="1">Multi-pass membrane protein</topology>
    </subcellularLocation>
</comment>
<dbReference type="PROSITE" id="PS00211">
    <property type="entry name" value="ABC_TRANSPORTER_1"/>
    <property type="match status" value="1"/>
</dbReference>
<dbReference type="InterPro" id="IPR003593">
    <property type="entry name" value="AAA+_ATPase"/>
</dbReference>
<feature type="transmembrane region" description="Helical" evidence="10">
    <location>
        <begin position="251"/>
        <end position="277"/>
    </location>
</feature>
<evidence type="ECO:0000256" key="5">
    <source>
        <dbReference type="ARBA" id="ARBA00022741"/>
    </source>
</evidence>
<keyword evidence="8 10" id="KW-1133">Transmembrane helix</keyword>
<evidence type="ECO:0000256" key="4">
    <source>
        <dbReference type="ARBA" id="ARBA00022692"/>
    </source>
</evidence>
<feature type="domain" description="ABC transmembrane type-1" evidence="12">
    <location>
        <begin position="28"/>
        <end position="292"/>
    </location>
</feature>
<dbReference type="InterPro" id="IPR003439">
    <property type="entry name" value="ABC_transporter-like_ATP-bd"/>
</dbReference>
<gene>
    <name evidence="13" type="ORF">PBOR_08470</name>
</gene>
<evidence type="ECO:0000259" key="12">
    <source>
        <dbReference type="PROSITE" id="PS50929"/>
    </source>
</evidence>
<dbReference type="PANTHER" id="PTHR43394:SF1">
    <property type="entry name" value="ATP-BINDING CASSETTE SUB-FAMILY B MEMBER 10, MITOCHONDRIAL"/>
    <property type="match status" value="1"/>
</dbReference>
<keyword evidence="4 10" id="KW-0812">Transmembrane</keyword>
<dbReference type="InterPro" id="IPR027417">
    <property type="entry name" value="P-loop_NTPase"/>
</dbReference>
<dbReference type="InterPro" id="IPR039421">
    <property type="entry name" value="Type_1_exporter"/>
</dbReference>
<dbReference type="EMBL" id="CP009285">
    <property type="protein sequence ID" value="AIQ56960.1"/>
    <property type="molecule type" value="Genomic_DNA"/>
</dbReference>
<evidence type="ECO:0000313" key="14">
    <source>
        <dbReference type="Proteomes" id="UP000029518"/>
    </source>
</evidence>
<keyword evidence="6" id="KW-0378">Hydrolase</keyword>
<organism evidence="13 14">
    <name type="scientific">Paenibacillus borealis</name>
    <dbReference type="NCBI Taxonomy" id="160799"/>
    <lineage>
        <taxon>Bacteria</taxon>
        <taxon>Bacillati</taxon>
        <taxon>Bacillota</taxon>
        <taxon>Bacilli</taxon>
        <taxon>Bacillales</taxon>
        <taxon>Paenibacillaceae</taxon>
        <taxon>Paenibacillus</taxon>
    </lineage>
</organism>
<dbReference type="Gene3D" id="1.20.1560.10">
    <property type="entry name" value="ABC transporter type 1, transmembrane domain"/>
    <property type="match status" value="1"/>
</dbReference>
<accession>A0A089LA56</accession>
<evidence type="ECO:0000313" key="13">
    <source>
        <dbReference type="EMBL" id="AIQ56960.1"/>
    </source>
</evidence>
<keyword evidence="5" id="KW-0547">Nucleotide-binding</keyword>
<sequence length="574" mass="65944">MNRVSYLRGILPYLNVKRNMMNLTMNKFIMLLSGIGITYTYKIFIDELLGTPQFSTITVILIFYSSLVALSAISQMVNCKNEVLIITKYSNNMRSRLLSKIYNNNIQEKDNKEILFDYVKSTEGFISQSIDIIMLVLSLIVYFFLLMFHNWILTILILMFIPFSIMISAYLARRVRSLDRDYKKIFADYERDTSDILGNIKHVKSNNAEVFMQTKFKKNWDILNKLYVKQFFYWCLDISLFEIKEKIISRIMLFCVGGLLIIYGKMDVATLVVILSFNDKIIEGIVQLNELYLKGEIEKIALDRILVVLNRDEPIQSIDLENSELSILVDNLSYSYESKQVLEKINLEMGKYGIYSIVGESGSGKTTLVNLLLKILELKQGNIRIGNKDINKIPIHSLYKHIGVVTQDAVLFDMSIKENILISNPEADDELVLECCKRADLFNFVNELTNGWDTEIGERGVLLSGGQRQKIALARLFLKKPLIYVLDEATSNIDLEAEIIIRQSLNLLRETNLIIIISHRLTLVKDSDSIFVLKDGNILNRGSHAELSATSEEYIRVIAGKDLEVRQGGYYEYV</sequence>
<evidence type="ECO:0000256" key="1">
    <source>
        <dbReference type="ARBA" id="ARBA00004651"/>
    </source>
</evidence>
<dbReference type="Pfam" id="PF00664">
    <property type="entry name" value="ABC_membrane"/>
    <property type="match status" value="1"/>
</dbReference>
<dbReference type="KEGG" id="pbd:PBOR_08470"/>
<dbReference type="AlphaFoldDB" id="A0A089LA56"/>
<dbReference type="SUPFAM" id="SSF90123">
    <property type="entry name" value="ABC transporter transmembrane region"/>
    <property type="match status" value="1"/>
</dbReference>
<evidence type="ECO:0000256" key="6">
    <source>
        <dbReference type="ARBA" id="ARBA00022807"/>
    </source>
</evidence>
<keyword evidence="6" id="KW-0645">Protease</keyword>
<dbReference type="FunFam" id="3.40.50.300:FF:000299">
    <property type="entry name" value="ABC transporter ATP-binding protein/permease"/>
    <property type="match status" value="1"/>
</dbReference>
<feature type="transmembrane region" description="Helical" evidence="10">
    <location>
        <begin position="151"/>
        <end position="172"/>
    </location>
</feature>
<dbReference type="InterPro" id="IPR036640">
    <property type="entry name" value="ABC1_TM_sf"/>
</dbReference>
<evidence type="ECO:0000256" key="8">
    <source>
        <dbReference type="ARBA" id="ARBA00022989"/>
    </source>
</evidence>
<evidence type="ECO:0000256" key="10">
    <source>
        <dbReference type="SAM" id="Phobius"/>
    </source>
</evidence>
<feature type="transmembrane region" description="Helical" evidence="10">
    <location>
        <begin position="53"/>
        <end position="73"/>
    </location>
</feature>
<keyword evidence="7" id="KW-0067">ATP-binding</keyword>
<dbReference type="SMART" id="SM00382">
    <property type="entry name" value="AAA"/>
    <property type="match status" value="1"/>
</dbReference>
<keyword evidence="6" id="KW-0788">Thiol protease</keyword>
<feature type="domain" description="ABC transporter" evidence="11">
    <location>
        <begin position="327"/>
        <end position="560"/>
    </location>
</feature>
<keyword evidence="9 10" id="KW-0472">Membrane</keyword>
<evidence type="ECO:0000256" key="7">
    <source>
        <dbReference type="ARBA" id="ARBA00022840"/>
    </source>
</evidence>
<dbReference type="InterPro" id="IPR011527">
    <property type="entry name" value="ABC1_TM_dom"/>
</dbReference>
<proteinExistence type="predicted"/>
<dbReference type="PANTHER" id="PTHR43394">
    <property type="entry name" value="ATP-DEPENDENT PERMEASE MDL1, MITOCHONDRIAL"/>
    <property type="match status" value="1"/>
</dbReference>
<name>A0A089LA56_PAEBO</name>
<dbReference type="PROSITE" id="PS50893">
    <property type="entry name" value="ABC_TRANSPORTER_2"/>
    <property type="match status" value="1"/>
</dbReference>
<dbReference type="Pfam" id="PF00005">
    <property type="entry name" value="ABC_tran"/>
    <property type="match status" value="1"/>
</dbReference>
<dbReference type="Gene3D" id="3.40.50.300">
    <property type="entry name" value="P-loop containing nucleotide triphosphate hydrolases"/>
    <property type="match status" value="1"/>
</dbReference>
<dbReference type="GO" id="GO:0005886">
    <property type="term" value="C:plasma membrane"/>
    <property type="evidence" value="ECO:0007669"/>
    <property type="project" value="UniProtKB-SubCell"/>
</dbReference>
<keyword evidence="14" id="KW-1185">Reference proteome</keyword>
<reference evidence="13" key="1">
    <citation type="submission" date="2014-08" db="EMBL/GenBank/DDBJ databases">
        <title>Comparative genomics of the Paenibacillus odorifer group.</title>
        <authorList>
            <person name="den Bakker H.C."/>
            <person name="Tsai Y.-C.Y.-C."/>
            <person name="Martin N."/>
            <person name="Korlach J."/>
            <person name="Wiedmann M."/>
        </authorList>
    </citation>
    <scope>NUCLEOTIDE SEQUENCE [LARGE SCALE GENOMIC DNA]</scope>
    <source>
        <strain evidence="13">DSM 13188</strain>
    </source>
</reference>
<dbReference type="OrthoDB" id="9802264at2"/>
<dbReference type="InterPro" id="IPR017871">
    <property type="entry name" value="ABC_transporter-like_CS"/>
</dbReference>
<dbReference type="PROSITE" id="PS50929">
    <property type="entry name" value="ABC_TM1F"/>
    <property type="match status" value="1"/>
</dbReference>
<evidence type="ECO:0000259" key="11">
    <source>
        <dbReference type="PROSITE" id="PS50893"/>
    </source>
</evidence>
<feature type="transmembrane region" description="Helical" evidence="10">
    <location>
        <begin position="125"/>
        <end position="145"/>
    </location>
</feature>
<keyword evidence="3" id="KW-1003">Cell membrane</keyword>
<feature type="transmembrane region" description="Helical" evidence="10">
    <location>
        <begin position="21"/>
        <end position="41"/>
    </location>
</feature>
<evidence type="ECO:0000256" key="2">
    <source>
        <dbReference type="ARBA" id="ARBA00022448"/>
    </source>
</evidence>
<dbReference type="GO" id="GO:0015421">
    <property type="term" value="F:ABC-type oligopeptide transporter activity"/>
    <property type="evidence" value="ECO:0007669"/>
    <property type="project" value="TreeGrafter"/>
</dbReference>
<dbReference type="HOGENOM" id="CLU_000604_84_3_9"/>
<dbReference type="GO" id="GO:0005524">
    <property type="term" value="F:ATP binding"/>
    <property type="evidence" value="ECO:0007669"/>
    <property type="project" value="UniProtKB-KW"/>
</dbReference>